<organism evidence="1 2">
    <name type="scientific">Amanita thiersii Skay4041</name>
    <dbReference type="NCBI Taxonomy" id="703135"/>
    <lineage>
        <taxon>Eukaryota</taxon>
        <taxon>Fungi</taxon>
        <taxon>Dikarya</taxon>
        <taxon>Basidiomycota</taxon>
        <taxon>Agaricomycotina</taxon>
        <taxon>Agaricomycetes</taxon>
        <taxon>Agaricomycetidae</taxon>
        <taxon>Agaricales</taxon>
        <taxon>Pluteineae</taxon>
        <taxon>Amanitaceae</taxon>
        <taxon>Amanita</taxon>
    </lineage>
</organism>
<dbReference type="AlphaFoldDB" id="A0A2A9N8R6"/>
<dbReference type="Proteomes" id="UP000242287">
    <property type="component" value="Unassembled WGS sequence"/>
</dbReference>
<proteinExistence type="predicted"/>
<evidence type="ECO:0000313" key="2">
    <source>
        <dbReference type="Proteomes" id="UP000242287"/>
    </source>
</evidence>
<protein>
    <submittedName>
        <fullName evidence="1">Uncharacterized protein</fullName>
    </submittedName>
</protein>
<sequence length="70" mass="7728">MAKAARILRLILHCASPQERGLTLSLLYCTIIVGRRAGREEGYWIFSNYLIHGRGTSGHGAPSTSQEQTL</sequence>
<dbReference type="EMBL" id="KZ302127">
    <property type="protein sequence ID" value="PFH47205.1"/>
    <property type="molecule type" value="Genomic_DNA"/>
</dbReference>
<name>A0A2A9N8R6_9AGAR</name>
<keyword evidence="2" id="KW-1185">Reference proteome</keyword>
<gene>
    <name evidence="1" type="ORF">AMATHDRAFT_68220</name>
</gene>
<evidence type="ECO:0000313" key="1">
    <source>
        <dbReference type="EMBL" id="PFH47205.1"/>
    </source>
</evidence>
<reference evidence="1 2" key="1">
    <citation type="submission" date="2014-02" db="EMBL/GenBank/DDBJ databases">
        <title>Transposable element dynamics among asymbiotic and ectomycorrhizal Amanita fungi.</title>
        <authorList>
            <consortium name="DOE Joint Genome Institute"/>
            <person name="Hess J."/>
            <person name="Skrede I."/>
            <person name="Wolfe B."/>
            <person name="LaButti K."/>
            <person name="Ohm R.A."/>
            <person name="Grigoriev I.V."/>
            <person name="Pringle A."/>
        </authorList>
    </citation>
    <scope>NUCLEOTIDE SEQUENCE [LARGE SCALE GENOMIC DNA]</scope>
    <source>
        <strain evidence="1 2">SKay4041</strain>
    </source>
</reference>
<accession>A0A2A9N8R6</accession>